<dbReference type="EMBL" id="VSRR010126826">
    <property type="protein sequence ID" value="MPD01360.1"/>
    <property type="molecule type" value="Genomic_DNA"/>
</dbReference>
<proteinExistence type="predicted"/>
<dbReference type="Proteomes" id="UP000324222">
    <property type="component" value="Unassembled WGS sequence"/>
</dbReference>
<feature type="compositionally biased region" description="Polar residues" evidence="1">
    <location>
        <begin position="42"/>
        <end position="52"/>
    </location>
</feature>
<gene>
    <name evidence="2" type="ORF">E2C01_096882</name>
</gene>
<evidence type="ECO:0000313" key="3">
    <source>
        <dbReference type="Proteomes" id="UP000324222"/>
    </source>
</evidence>
<accession>A0A5B7K2X9</accession>
<name>A0A5B7K2X9_PORTR</name>
<sequence>MYLQLEPLECSKGAAQKCFRLWLQYSQEQRKYKEGGKGGRQLQGSPLSQQEGQPAPGHRAQTPPQARQNAYRHSVLGLTHLQS</sequence>
<dbReference type="AlphaFoldDB" id="A0A5B7K2X9"/>
<reference evidence="2 3" key="1">
    <citation type="submission" date="2019-05" db="EMBL/GenBank/DDBJ databases">
        <title>Another draft genome of Portunus trituberculatus and its Hox gene families provides insights of decapod evolution.</title>
        <authorList>
            <person name="Jeong J.-H."/>
            <person name="Song I."/>
            <person name="Kim S."/>
            <person name="Choi T."/>
            <person name="Kim D."/>
            <person name="Ryu S."/>
            <person name="Kim W."/>
        </authorList>
    </citation>
    <scope>NUCLEOTIDE SEQUENCE [LARGE SCALE GENOMIC DNA]</scope>
    <source>
        <tissue evidence="2">Muscle</tissue>
    </source>
</reference>
<organism evidence="2 3">
    <name type="scientific">Portunus trituberculatus</name>
    <name type="common">Swimming crab</name>
    <name type="synonym">Neptunus trituberculatus</name>
    <dbReference type="NCBI Taxonomy" id="210409"/>
    <lineage>
        <taxon>Eukaryota</taxon>
        <taxon>Metazoa</taxon>
        <taxon>Ecdysozoa</taxon>
        <taxon>Arthropoda</taxon>
        <taxon>Crustacea</taxon>
        <taxon>Multicrustacea</taxon>
        <taxon>Malacostraca</taxon>
        <taxon>Eumalacostraca</taxon>
        <taxon>Eucarida</taxon>
        <taxon>Decapoda</taxon>
        <taxon>Pleocyemata</taxon>
        <taxon>Brachyura</taxon>
        <taxon>Eubrachyura</taxon>
        <taxon>Portunoidea</taxon>
        <taxon>Portunidae</taxon>
        <taxon>Portuninae</taxon>
        <taxon>Portunus</taxon>
    </lineage>
</organism>
<feature type="region of interest" description="Disordered" evidence="1">
    <location>
        <begin position="30"/>
        <end position="69"/>
    </location>
</feature>
<evidence type="ECO:0000256" key="1">
    <source>
        <dbReference type="SAM" id="MobiDB-lite"/>
    </source>
</evidence>
<protein>
    <submittedName>
        <fullName evidence="2">Uncharacterized protein</fullName>
    </submittedName>
</protein>
<comment type="caution">
    <text evidence="2">The sequence shown here is derived from an EMBL/GenBank/DDBJ whole genome shotgun (WGS) entry which is preliminary data.</text>
</comment>
<keyword evidence="3" id="KW-1185">Reference proteome</keyword>
<evidence type="ECO:0000313" key="2">
    <source>
        <dbReference type="EMBL" id="MPD01360.1"/>
    </source>
</evidence>